<name>A0AAE8J4F8_LATSK</name>
<evidence type="ECO:0000313" key="2">
    <source>
        <dbReference type="Proteomes" id="UP000239650"/>
    </source>
</evidence>
<dbReference type="AlphaFoldDB" id="A0AAE8J4F8"/>
<proteinExistence type="predicted"/>
<dbReference type="InterPro" id="IPR027417">
    <property type="entry name" value="P-loop_NTPase"/>
</dbReference>
<protein>
    <recommendedName>
        <fullName evidence="3">Sulfotransferase family protein</fullName>
    </recommendedName>
</protein>
<dbReference type="Proteomes" id="UP000239650">
    <property type="component" value="Unassembled WGS sequence"/>
</dbReference>
<comment type="caution">
    <text evidence="1">The sequence shown here is derived from an EMBL/GenBank/DDBJ whole genome shotgun (WGS) entry which is preliminary data.</text>
</comment>
<reference evidence="1 2" key="1">
    <citation type="submission" date="2018-02" db="EMBL/GenBank/DDBJ databases">
        <authorList>
            <person name="Rodrigo-Torres L."/>
            <person name="Arahal R. D."/>
            <person name="Lucena T."/>
        </authorList>
    </citation>
    <scope>NUCLEOTIDE SEQUENCE [LARGE SCALE GENOMIC DNA]</scope>
    <source>
        <strain evidence="1 2">CECT 9267</strain>
    </source>
</reference>
<dbReference type="RefSeq" id="WP_105300087.1">
    <property type="nucleotide sequence ID" value="NZ_JBPKFF010000002.1"/>
</dbReference>
<evidence type="ECO:0000313" key="1">
    <source>
        <dbReference type="EMBL" id="SPE20442.1"/>
    </source>
</evidence>
<dbReference type="Gene3D" id="3.40.50.300">
    <property type="entry name" value="P-loop containing nucleotide triphosphate hydrolases"/>
    <property type="match status" value="1"/>
</dbReference>
<organism evidence="1 2">
    <name type="scientific">Latilactobacillus sakei</name>
    <name type="common">Lactobacillus sakei</name>
    <dbReference type="NCBI Taxonomy" id="1599"/>
    <lineage>
        <taxon>Bacteria</taxon>
        <taxon>Bacillati</taxon>
        <taxon>Bacillota</taxon>
        <taxon>Bacilli</taxon>
        <taxon>Lactobacillales</taxon>
        <taxon>Lactobacillaceae</taxon>
        <taxon>Latilactobacillus</taxon>
    </lineage>
</organism>
<dbReference type="EMBL" id="OKRC01000003">
    <property type="protein sequence ID" value="SPE20442.1"/>
    <property type="molecule type" value="Genomic_DNA"/>
</dbReference>
<evidence type="ECO:0008006" key="3">
    <source>
        <dbReference type="Google" id="ProtNLM"/>
    </source>
</evidence>
<accession>A0AAE8J4F8</accession>
<sequence length="334" mass="40148">MKFISCASYYGSGSSVVTDFVSEFDGVYSFTNEEFRFVQDPDGISDLEYNLVENFNRHNSGHALKRYIKLVDFYKGNLLSKRYEQFFNGNWEKYSDIYINELTDFKYHGWWQYDLLDRGSFYYFRKRLVNKLLHLTAWRNQPERSYNSMKNVITYGSHPSEDKFLNVTREYLDGLFGSVSNNAATVMVDQIVPPSNLCRYLRYFNEIQVVVVDRDPRDLFILEKYKWQDGVIPTDVETFCKWYKYTRSHREYENLDTPNVKLINFEDMVYRYNETAKVLEDWLGLDASQHTKKKTIFNPEQSEKNTRLWKNEKYIDNDIKYIEEHLSSYLYNYQ</sequence>
<gene>
    <name evidence="1" type="ORF">LAS9267_00828</name>
</gene>
<dbReference type="SUPFAM" id="SSF52540">
    <property type="entry name" value="P-loop containing nucleoside triphosphate hydrolases"/>
    <property type="match status" value="1"/>
</dbReference>